<dbReference type="EMBL" id="QSEF01000007">
    <property type="protein sequence ID" value="RGZ49469.1"/>
    <property type="molecule type" value="Genomic_DNA"/>
</dbReference>
<dbReference type="AlphaFoldDB" id="A0A413NLS9"/>
<reference evidence="6 7" key="1">
    <citation type="submission" date="2018-08" db="EMBL/GenBank/DDBJ databases">
        <title>A genome reference for cultivated species of the human gut microbiota.</title>
        <authorList>
            <person name="Zou Y."/>
            <person name="Xue W."/>
            <person name="Luo G."/>
        </authorList>
    </citation>
    <scope>NUCLEOTIDE SEQUENCE [LARGE SCALE GENOMIC DNA]</scope>
    <source>
        <strain evidence="6 7">AM50-15</strain>
    </source>
</reference>
<dbReference type="InterPro" id="IPR035396">
    <property type="entry name" value="Bac_rhamnosid6H"/>
</dbReference>
<dbReference type="Proteomes" id="UP000285173">
    <property type="component" value="Unassembled WGS sequence"/>
</dbReference>
<dbReference type="GO" id="GO:0030596">
    <property type="term" value="F:alpha-L-rhamnosidase activity"/>
    <property type="evidence" value="ECO:0007669"/>
    <property type="project" value="UniProtKB-EC"/>
</dbReference>
<dbReference type="InterPro" id="IPR008928">
    <property type="entry name" value="6-hairpin_glycosidase_sf"/>
</dbReference>
<evidence type="ECO:0000313" key="7">
    <source>
        <dbReference type="Proteomes" id="UP000285173"/>
    </source>
</evidence>
<dbReference type="GO" id="GO:0005975">
    <property type="term" value="P:carbohydrate metabolic process"/>
    <property type="evidence" value="ECO:0007669"/>
    <property type="project" value="InterPro"/>
</dbReference>
<name>A0A413NLS9_9BACT</name>
<dbReference type="PANTHER" id="PTHR33307:SF6">
    <property type="entry name" value="ALPHA-RHAMNOSIDASE (EUROFUNG)-RELATED"/>
    <property type="match status" value="1"/>
</dbReference>
<accession>A0A413NLS9</accession>
<evidence type="ECO:0000259" key="4">
    <source>
        <dbReference type="Pfam" id="PF17389"/>
    </source>
</evidence>
<protein>
    <recommendedName>
        <fullName evidence="2">alpha-L-rhamnosidase</fullName>
        <ecNumber evidence="2">3.2.1.40</ecNumber>
    </recommendedName>
</protein>
<dbReference type="PANTHER" id="PTHR33307">
    <property type="entry name" value="ALPHA-RHAMNOSIDASE (EUROFUNG)"/>
    <property type="match status" value="1"/>
</dbReference>
<sequence length="187" mass="20763">MVPEGEKEAVFNALLAHLDSIGNHFDTGIMATPLLLKVLSDNGRADIAFRLMNQREIPGFGYVMDDRYSCLWERWEGKASRCHPMFGSVVAWFYRTLAGIRYDEAEPGMKHIVIAPQPVGGLTYCSGSYQSLYGPVRSDWRIEADSFELTVEVPANTTATVILPDGKIYGNVGSGIHRFASPLMSDR</sequence>
<dbReference type="Gene3D" id="2.60.420.10">
    <property type="entry name" value="Maltose phosphorylase, domain 3"/>
    <property type="match status" value="1"/>
</dbReference>
<feature type="domain" description="Alpha-L-rhamnosidase six-hairpin glycosidase" evidence="4">
    <location>
        <begin position="1"/>
        <end position="96"/>
    </location>
</feature>
<evidence type="ECO:0000313" key="6">
    <source>
        <dbReference type="EMBL" id="RGZ49469.1"/>
    </source>
</evidence>
<evidence type="ECO:0000256" key="1">
    <source>
        <dbReference type="ARBA" id="ARBA00001445"/>
    </source>
</evidence>
<dbReference type="InterPro" id="IPR016007">
    <property type="entry name" value="Alpha_rhamnosid"/>
</dbReference>
<evidence type="ECO:0000256" key="3">
    <source>
        <dbReference type="ARBA" id="ARBA00022801"/>
    </source>
</evidence>
<dbReference type="Pfam" id="PF17390">
    <property type="entry name" value="Bac_rhamnosid_C"/>
    <property type="match status" value="1"/>
</dbReference>
<comment type="catalytic activity">
    <reaction evidence="1">
        <text>Hydrolysis of terminal non-reducing alpha-L-rhamnose residues in alpha-L-rhamnosides.</text>
        <dbReference type="EC" id="3.2.1.40"/>
    </reaction>
</comment>
<gene>
    <name evidence="6" type="ORF">DW986_06820</name>
</gene>
<comment type="caution">
    <text evidence="6">The sequence shown here is derived from an EMBL/GenBank/DDBJ whole genome shotgun (WGS) entry which is preliminary data.</text>
</comment>
<dbReference type="InterPro" id="IPR035398">
    <property type="entry name" value="Bac_rhamnosid_C"/>
</dbReference>
<evidence type="ECO:0000259" key="5">
    <source>
        <dbReference type="Pfam" id="PF17390"/>
    </source>
</evidence>
<proteinExistence type="predicted"/>
<dbReference type="EC" id="3.2.1.40" evidence="2"/>
<dbReference type="Pfam" id="PF17389">
    <property type="entry name" value="Bac_rhamnosid6H"/>
    <property type="match status" value="1"/>
</dbReference>
<organism evidence="6 7">
    <name type="scientific">Parabacteroides merdae</name>
    <dbReference type="NCBI Taxonomy" id="46503"/>
    <lineage>
        <taxon>Bacteria</taxon>
        <taxon>Pseudomonadati</taxon>
        <taxon>Bacteroidota</taxon>
        <taxon>Bacteroidia</taxon>
        <taxon>Bacteroidales</taxon>
        <taxon>Tannerellaceae</taxon>
        <taxon>Parabacteroides</taxon>
    </lineage>
</organism>
<keyword evidence="3" id="KW-0378">Hydrolase</keyword>
<dbReference type="SUPFAM" id="SSF48208">
    <property type="entry name" value="Six-hairpin glycosidases"/>
    <property type="match status" value="1"/>
</dbReference>
<feature type="domain" description="Alpha-L-rhamnosidase C-terminal" evidence="5">
    <location>
        <begin position="99"/>
        <end position="170"/>
    </location>
</feature>
<dbReference type="InterPro" id="IPR012341">
    <property type="entry name" value="6hp_glycosidase-like_sf"/>
</dbReference>
<evidence type="ECO:0000256" key="2">
    <source>
        <dbReference type="ARBA" id="ARBA00012652"/>
    </source>
</evidence>
<dbReference type="Gene3D" id="1.50.10.10">
    <property type="match status" value="1"/>
</dbReference>